<dbReference type="EMBL" id="MCGT01000013">
    <property type="protein sequence ID" value="ORX54545.1"/>
    <property type="molecule type" value="Genomic_DNA"/>
</dbReference>
<evidence type="ECO:0000256" key="11">
    <source>
        <dbReference type="ARBA" id="ARBA00023136"/>
    </source>
</evidence>
<comment type="function">
    <text evidence="15">Transfers mannose from Dol-P-mannose to Ser or Thr residues on proteins.</text>
</comment>
<feature type="transmembrane region" description="Helical" evidence="15">
    <location>
        <begin position="193"/>
        <end position="214"/>
    </location>
</feature>
<keyword evidence="10 15" id="KW-1133">Transmembrane helix</keyword>
<evidence type="ECO:0000256" key="9">
    <source>
        <dbReference type="ARBA" id="ARBA00022824"/>
    </source>
</evidence>
<dbReference type="STRING" id="101127.A0A1X2GIL5"/>
<evidence type="ECO:0000256" key="14">
    <source>
        <dbReference type="ARBA" id="ARBA00045102"/>
    </source>
</evidence>
<feature type="domain" description="MIR" evidence="16">
    <location>
        <begin position="514"/>
        <end position="570"/>
    </location>
</feature>
<dbReference type="InterPro" id="IPR016093">
    <property type="entry name" value="MIR_motif"/>
</dbReference>
<dbReference type="InterPro" id="IPR027005">
    <property type="entry name" value="PMT-like"/>
</dbReference>
<evidence type="ECO:0000313" key="18">
    <source>
        <dbReference type="Proteomes" id="UP000242146"/>
    </source>
</evidence>
<comment type="caution">
    <text evidence="17">The sequence shown here is derived from an EMBL/GenBank/DDBJ whole genome shotgun (WGS) entry which is preliminary data.</text>
</comment>
<dbReference type="UniPathway" id="UPA00378"/>
<feature type="transmembrane region" description="Helical" evidence="15">
    <location>
        <begin position="107"/>
        <end position="126"/>
    </location>
</feature>
<dbReference type="SUPFAM" id="SSF82109">
    <property type="entry name" value="MIR domain"/>
    <property type="match status" value="1"/>
</dbReference>
<dbReference type="InterPro" id="IPR003342">
    <property type="entry name" value="ArnT-like_N"/>
</dbReference>
<protein>
    <recommendedName>
        <fullName evidence="4 15">Dolichyl-phosphate-mannose--protein mannosyltransferase</fullName>
        <ecNumber evidence="4 15">2.4.1.109</ecNumber>
    </recommendedName>
</protein>
<dbReference type="Proteomes" id="UP000242146">
    <property type="component" value="Unassembled WGS sequence"/>
</dbReference>
<evidence type="ECO:0000256" key="6">
    <source>
        <dbReference type="ARBA" id="ARBA00022679"/>
    </source>
</evidence>
<sequence>MASRFTKPSVNKNEYTHPPVMSPASFFNNIVPRSSHATPPPPYSDHILSIPAADAMYSSATARQEAVHRRRPMKWLATDDDGLPHDKFYKAEHQRLQAKQQSRNRDWRISMALFVWALFIRFWHIWEPASVVFDEVHFGGFASKYIRTRFFMDVHPPLAKMLIALVAKLAGFDGHFNFKDIGDDYIEPGVPYITMRSFCALNGALVVPLAYWTIRGCGHSVSAAIVAALMVCYDNGLIANNRLILLDPPLLFFTAATTLAWVNFQNQDQKPFRFWWWTWLMTTGLGLGFTLSCKWVGLFIIATVGVSTIHGLWVLLGDPYVTWHRFSRHFAARALCLIVMPLTVYALMFAIHFHCLPNSGEGDGFMSAEFQQTLAGHSMKDTPIDIAYGSKVYIRHIATRGGYLHSHPHNYPWGSKQQQVTLYPHQDSNNWWTLYKDNTEKVDEIEYIRHGDIVRLKHDDTGKRLHTHNHRPPMSELDYHSEVSAYGFPDFEGDANDLWRVEIMDHDKHDPVSKDRLRTLHSKFRLVHMNEGCVLFSHNVKLPDWGYGQQEVTCMRNSKPPKTMWYVESTTHELLPPNAEKVNYRKPGFWAKFKELNAVMWDTNQGLTQSHPYDSRPQDWPFLRRGISFWGKDFRHVYLLGNPFVYWSTTLAIIFYFATKLALLFVDKRGYKTDFRGELK</sequence>
<evidence type="ECO:0000256" key="13">
    <source>
        <dbReference type="ARBA" id="ARBA00045085"/>
    </source>
</evidence>
<comment type="pathway">
    <text evidence="2 15">Protein modification; protein glycosylation.</text>
</comment>
<evidence type="ECO:0000259" key="16">
    <source>
        <dbReference type="PROSITE" id="PS50919"/>
    </source>
</evidence>
<dbReference type="SMART" id="SM00472">
    <property type="entry name" value="MIR"/>
    <property type="match status" value="3"/>
</dbReference>
<dbReference type="Gene3D" id="2.80.10.50">
    <property type="match status" value="1"/>
</dbReference>
<feature type="domain" description="MIR" evidence="16">
    <location>
        <begin position="445"/>
        <end position="504"/>
    </location>
</feature>
<evidence type="ECO:0000256" key="2">
    <source>
        <dbReference type="ARBA" id="ARBA00004922"/>
    </source>
</evidence>
<dbReference type="PROSITE" id="PS50919">
    <property type="entry name" value="MIR"/>
    <property type="match status" value="3"/>
</dbReference>
<evidence type="ECO:0000256" key="4">
    <source>
        <dbReference type="ARBA" id="ARBA00012839"/>
    </source>
</evidence>
<comment type="catalytic activity">
    <reaction evidence="13 15">
        <text>a di-trans,poly-cis-dolichyl beta-D-mannosyl phosphate + L-threonyl-[protein] = 3-O-(alpha-D-mannosyl)-L-threonyl-[protein] + a di-trans,poly-cis-dolichyl phosphate + H(+)</text>
        <dbReference type="Rhea" id="RHEA:53396"/>
        <dbReference type="Rhea" id="RHEA-COMP:11060"/>
        <dbReference type="Rhea" id="RHEA-COMP:13547"/>
        <dbReference type="Rhea" id="RHEA-COMP:19498"/>
        <dbReference type="Rhea" id="RHEA-COMP:19501"/>
        <dbReference type="ChEBI" id="CHEBI:15378"/>
        <dbReference type="ChEBI" id="CHEBI:30013"/>
        <dbReference type="ChEBI" id="CHEBI:57683"/>
        <dbReference type="ChEBI" id="CHEBI:58211"/>
        <dbReference type="ChEBI" id="CHEBI:137323"/>
        <dbReference type="EC" id="2.4.1.109"/>
    </reaction>
</comment>
<dbReference type="EC" id="2.4.1.109" evidence="4 15"/>
<feature type="transmembrane region" description="Helical" evidence="15">
    <location>
        <begin position="330"/>
        <end position="351"/>
    </location>
</feature>
<accession>A0A1X2GIL5</accession>
<dbReference type="InterPro" id="IPR032421">
    <property type="entry name" value="PMT_4TMC"/>
</dbReference>
<keyword evidence="12" id="KW-0325">Glycoprotein</keyword>
<feature type="domain" description="MIR" evidence="16">
    <location>
        <begin position="383"/>
        <end position="437"/>
    </location>
</feature>
<dbReference type="Pfam" id="PF02815">
    <property type="entry name" value="MIR"/>
    <property type="match status" value="1"/>
</dbReference>
<feature type="transmembrane region" description="Helical" evidence="15">
    <location>
        <begin position="644"/>
        <end position="666"/>
    </location>
</feature>
<evidence type="ECO:0000256" key="12">
    <source>
        <dbReference type="ARBA" id="ARBA00023180"/>
    </source>
</evidence>
<comment type="similarity">
    <text evidence="3 15">Belongs to the glycosyltransferase 39 family.</text>
</comment>
<evidence type="ECO:0000256" key="1">
    <source>
        <dbReference type="ARBA" id="ARBA00004477"/>
    </source>
</evidence>
<evidence type="ECO:0000256" key="15">
    <source>
        <dbReference type="RuleBase" id="RU367007"/>
    </source>
</evidence>
<name>A0A1X2GIL5_9FUNG</name>
<evidence type="ECO:0000256" key="5">
    <source>
        <dbReference type="ARBA" id="ARBA00022676"/>
    </source>
</evidence>
<feature type="transmembrane region" description="Helical" evidence="15">
    <location>
        <begin position="274"/>
        <end position="292"/>
    </location>
</feature>
<dbReference type="OrthoDB" id="292747at2759"/>
<feature type="transmembrane region" description="Helical" evidence="15">
    <location>
        <begin position="244"/>
        <end position="262"/>
    </location>
</feature>
<keyword evidence="18" id="KW-1185">Reference proteome</keyword>
<dbReference type="Pfam" id="PF02366">
    <property type="entry name" value="PMT"/>
    <property type="match status" value="1"/>
</dbReference>
<feature type="transmembrane region" description="Helical" evidence="15">
    <location>
        <begin position="221"/>
        <end position="238"/>
    </location>
</feature>
<keyword evidence="9 15" id="KW-0256">Endoplasmic reticulum</keyword>
<evidence type="ECO:0000256" key="3">
    <source>
        <dbReference type="ARBA" id="ARBA00007222"/>
    </source>
</evidence>
<comment type="catalytic activity">
    <reaction evidence="14 15">
        <text>a di-trans,poly-cis-dolichyl beta-D-mannosyl phosphate + L-seryl-[protein] = 3-O-(alpha-D-mannosyl)-L-seryl-[protein] + a di-trans,poly-cis-dolichyl phosphate + H(+)</text>
        <dbReference type="Rhea" id="RHEA:17377"/>
        <dbReference type="Rhea" id="RHEA-COMP:9863"/>
        <dbReference type="Rhea" id="RHEA-COMP:13546"/>
        <dbReference type="Rhea" id="RHEA-COMP:19498"/>
        <dbReference type="Rhea" id="RHEA-COMP:19501"/>
        <dbReference type="ChEBI" id="CHEBI:15378"/>
        <dbReference type="ChEBI" id="CHEBI:29999"/>
        <dbReference type="ChEBI" id="CHEBI:57683"/>
        <dbReference type="ChEBI" id="CHEBI:58211"/>
        <dbReference type="ChEBI" id="CHEBI:137321"/>
        <dbReference type="EC" id="2.4.1.109"/>
    </reaction>
</comment>
<dbReference type="GO" id="GO:0004169">
    <property type="term" value="F:dolichyl-phosphate-mannose-protein mannosyltransferase activity"/>
    <property type="evidence" value="ECO:0007669"/>
    <property type="project" value="UniProtKB-UniRule"/>
</dbReference>
<keyword evidence="7 15" id="KW-0812">Transmembrane</keyword>
<evidence type="ECO:0000256" key="10">
    <source>
        <dbReference type="ARBA" id="ARBA00022989"/>
    </source>
</evidence>
<organism evidence="17 18">
    <name type="scientific">Hesseltinella vesiculosa</name>
    <dbReference type="NCBI Taxonomy" id="101127"/>
    <lineage>
        <taxon>Eukaryota</taxon>
        <taxon>Fungi</taxon>
        <taxon>Fungi incertae sedis</taxon>
        <taxon>Mucoromycota</taxon>
        <taxon>Mucoromycotina</taxon>
        <taxon>Mucoromycetes</taxon>
        <taxon>Mucorales</taxon>
        <taxon>Cunninghamellaceae</taxon>
        <taxon>Hesseltinella</taxon>
    </lineage>
</organism>
<dbReference type="PANTHER" id="PTHR10050:SF50">
    <property type="entry name" value="DOLICHYL-PHOSPHATE-MANNOSE--PROTEIN MANNOSYLTRANSFERASE 1-RELATED"/>
    <property type="match status" value="1"/>
</dbReference>
<dbReference type="InterPro" id="IPR036300">
    <property type="entry name" value="MIR_dom_sf"/>
</dbReference>
<proteinExistence type="inferred from homology"/>
<gene>
    <name evidence="17" type="ORF">DM01DRAFT_1037403</name>
</gene>
<dbReference type="AlphaFoldDB" id="A0A1X2GIL5"/>
<comment type="subcellular location">
    <subcellularLocation>
        <location evidence="1 15">Endoplasmic reticulum membrane</location>
        <topology evidence="1 15">Multi-pass membrane protein</topology>
    </subcellularLocation>
</comment>
<evidence type="ECO:0000256" key="7">
    <source>
        <dbReference type="ARBA" id="ARBA00022692"/>
    </source>
</evidence>
<evidence type="ECO:0000313" key="17">
    <source>
        <dbReference type="EMBL" id="ORX54545.1"/>
    </source>
</evidence>
<dbReference type="GO" id="GO:0005789">
    <property type="term" value="C:endoplasmic reticulum membrane"/>
    <property type="evidence" value="ECO:0007669"/>
    <property type="project" value="UniProtKB-SubCell"/>
</dbReference>
<dbReference type="PANTHER" id="PTHR10050">
    <property type="entry name" value="DOLICHYL-PHOSPHATE-MANNOSE--PROTEIN MANNOSYLTRANSFERASE"/>
    <property type="match status" value="1"/>
</dbReference>
<keyword evidence="11 15" id="KW-0472">Membrane</keyword>
<dbReference type="CDD" id="cd23283">
    <property type="entry name" value="beta-trefoil_MIR_PMT1-like"/>
    <property type="match status" value="1"/>
</dbReference>
<keyword evidence="5 15" id="KW-0328">Glycosyltransferase</keyword>
<keyword evidence="6 15" id="KW-0808">Transferase</keyword>
<feature type="transmembrane region" description="Helical" evidence="15">
    <location>
        <begin position="298"/>
        <end position="318"/>
    </location>
</feature>
<keyword evidence="8" id="KW-0677">Repeat</keyword>
<evidence type="ECO:0000256" key="8">
    <source>
        <dbReference type="ARBA" id="ARBA00022737"/>
    </source>
</evidence>
<dbReference type="Pfam" id="PF16192">
    <property type="entry name" value="PMT_4TMC"/>
    <property type="match status" value="1"/>
</dbReference>
<reference evidence="17 18" key="1">
    <citation type="submission" date="2016-07" db="EMBL/GenBank/DDBJ databases">
        <title>Pervasive Adenine N6-methylation of Active Genes in Fungi.</title>
        <authorList>
            <consortium name="DOE Joint Genome Institute"/>
            <person name="Mondo S.J."/>
            <person name="Dannebaum R.O."/>
            <person name="Kuo R.C."/>
            <person name="Labutti K."/>
            <person name="Haridas S."/>
            <person name="Kuo A."/>
            <person name="Salamov A."/>
            <person name="Ahrendt S.R."/>
            <person name="Lipzen A."/>
            <person name="Sullivan W."/>
            <person name="Andreopoulos W.B."/>
            <person name="Clum A."/>
            <person name="Lindquist E."/>
            <person name="Daum C."/>
            <person name="Ramamoorthy G.K."/>
            <person name="Gryganskyi A."/>
            <person name="Culley D."/>
            <person name="Magnuson J.K."/>
            <person name="James T.Y."/>
            <person name="O'Malley M.A."/>
            <person name="Stajich J.E."/>
            <person name="Spatafora J.W."/>
            <person name="Visel A."/>
            <person name="Grigoriev I.V."/>
        </authorList>
    </citation>
    <scope>NUCLEOTIDE SEQUENCE [LARGE SCALE GENOMIC DNA]</scope>
    <source>
        <strain evidence="17 18">NRRL 3301</strain>
    </source>
</reference>